<evidence type="ECO:0000259" key="1">
    <source>
        <dbReference type="PROSITE" id="PS50113"/>
    </source>
</evidence>
<evidence type="ECO:0000313" key="5">
    <source>
        <dbReference type="Proteomes" id="UP000029917"/>
    </source>
</evidence>
<dbReference type="InterPro" id="IPR043128">
    <property type="entry name" value="Rev_trsase/Diguanyl_cyclase"/>
</dbReference>
<dbReference type="SUPFAM" id="SSF141868">
    <property type="entry name" value="EAL domain-like"/>
    <property type="match status" value="1"/>
</dbReference>
<comment type="caution">
    <text evidence="4">The sequence shown here is derived from an EMBL/GenBank/DDBJ whole genome shotgun (WGS) entry which is preliminary data.</text>
</comment>
<evidence type="ECO:0000259" key="3">
    <source>
        <dbReference type="PROSITE" id="PS50887"/>
    </source>
</evidence>
<evidence type="ECO:0000313" key="4">
    <source>
        <dbReference type="EMBL" id="KGJ09172.1"/>
    </source>
</evidence>
<sequence>METNWPASADGFELDADIAGTPNDLLSRSRELYSAFVRAGALILWRADMAGRMTAVTGWQAVTGRPDHEALGRGYLERFHHDDRHLLDFRNREISDTVQAECRLLDKHGRWRWVRARGVLIAASRGFPSELVGTIEDIHDQRLALERARYLAERDALTGLGNRRTLIDQLIRLHGKEATATVVMLDVNRFKEINELHGHQTGDRFLVRLGQLLVAAAPPHSVCARMGGDEFCVVVADATEAESFCARLDATRLTGVSIADLQIPFGFTAGIANAVWDVPDPVSTVLRHADLALFAARSAGRAVAHFEPAMQEEADARQQLSGLFALACRNDEFFLEYQPIIAIDSGETVSFEALVRWQHPQMGRIQPAVFVPLAEQNGTIAQLGRWVLSKACADLAAADPRLRINLNVSARQLLEPGFADAARDIARAHGVDPQRITLELTESSNMAAVATSPELARLRTHGFRTALDDFGTEYAVLSHVSSGQFDAIKLSREFIVGCCCEDRARTVLRHVINLCDDLGMDVVAEGIETRGEFDCLRAAGVRLMQGFHFDRPGRLRARA</sequence>
<dbReference type="SUPFAM" id="SSF55785">
    <property type="entry name" value="PYP-like sensor domain (PAS domain)"/>
    <property type="match status" value="1"/>
</dbReference>
<keyword evidence="5" id="KW-1185">Reference proteome</keyword>
<dbReference type="NCBIfam" id="TIGR00229">
    <property type="entry name" value="sensory_box"/>
    <property type="match status" value="1"/>
</dbReference>
<dbReference type="PROSITE" id="PS50113">
    <property type="entry name" value="PAC"/>
    <property type="match status" value="1"/>
</dbReference>
<dbReference type="InterPro" id="IPR035919">
    <property type="entry name" value="EAL_sf"/>
</dbReference>
<feature type="domain" description="PAC" evidence="1">
    <location>
        <begin position="98"/>
        <end position="150"/>
    </location>
</feature>
<dbReference type="CDD" id="cd01948">
    <property type="entry name" value="EAL"/>
    <property type="match status" value="1"/>
</dbReference>
<dbReference type="InterPro" id="IPR035965">
    <property type="entry name" value="PAS-like_dom_sf"/>
</dbReference>
<dbReference type="InterPro" id="IPR029787">
    <property type="entry name" value="Nucleotide_cyclase"/>
</dbReference>
<feature type="domain" description="GGDEF" evidence="3">
    <location>
        <begin position="178"/>
        <end position="309"/>
    </location>
</feature>
<dbReference type="CDD" id="cd01949">
    <property type="entry name" value="GGDEF"/>
    <property type="match status" value="1"/>
</dbReference>
<reference evidence="4 5" key="2">
    <citation type="submission" date="2014-10" db="EMBL/GenBank/DDBJ databases">
        <title>Paracoccus sanguinis sp. nov., isolated from clinical specimens of New York State patients.</title>
        <authorList>
            <person name="Mingle L.A."/>
            <person name="Cole J.A."/>
            <person name="Lapierre P."/>
            <person name="Musser K.A."/>
        </authorList>
    </citation>
    <scope>NUCLEOTIDE SEQUENCE [LARGE SCALE GENOMIC DNA]</scope>
    <source>
        <strain evidence="4 5">HAMBI 3106</strain>
    </source>
</reference>
<dbReference type="PANTHER" id="PTHR44757:SF2">
    <property type="entry name" value="BIOFILM ARCHITECTURE MAINTENANCE PROTEIN MBAA"/>
    <property type="match status" value="1"/>
</dbReference>
<dbReference type="Gene3D" id="3.20.20.450">
    <property type="entry name" value="EAL domain"/>
    <property type="match status" value="1"/>
</dbReference>
<dbReference type="NCBIfam" id="TIGR00254">
    <property type="entry name" value="GGDEF"/>
    <property type="match status" value="1"/>
</dbReference>
<dbReference type="InterPro" id="IPR000014">
    <property type="entry name" value="PAS"/>
</dbReference>
<dbReference type="InterPro" id="IPR000160">
    <property type="entry name" value="GGDEF_dom"/>
</dbReference>
<dbReference type="OrthoDB" id="9814202at2"/>
<protein>
    <recommendedName>
        <fullName evidence="6">Diguanylate cyclase</fullName>
    </recommendedName>
</protein>
<dbReference type="STRING" id="690417.IC63_02825"/>
<dbReference type="AlphaFoldDB" id="A0A099FGI3"/>
<dbReference type="Pfam" id="PF08447">
    <property type="entry name" value="PAS_3"/>
    <property type="match status" value="1"/>
</dbReference>
<dbReference type="InterPro" id="IPR000700">
    <property type="entry name" value="PAS-assoc_C"/>
</dbReference>
<evidence type="ECO:0008006" key="6">
    <source>
        <dbReference type="Google" id="ProtNLM"/>
    </source>
</evidence>
<dbReference type="Proteomes" id="UP000029917">
    <property type="component" value="Unassembled WGS sequence"/>
</dbReference>
<dbReference type="PROSITE" id="PS50883">
    <property type="entry name" value="EAL"/>
    <property type="match status" value="1"/>
</dbReference>
<dbReference type="CDD" id="cd00130">
    <property type="entry name" value="PAS"/>
    <property type="match status" value="1"/>
</dbReference>
<dbReference type="InterPro" id="IPR052155">
    <property type="entry name" value="Biofilm_reg_signaling"/>
</dbReference>
<dbReference type="InterPro" id="IPR013655">
    <property type="entry name" value="PAS_fold_3"/>
</dbReference>
<dbReference type="Pfam" id="PF00563">
    <property type="entry name" value="EAL"/>
    <property type="match status" value="1"/>
</dbReference>
<dbReference type="Gene3D" id="3.30.70.270">
    <property type="match status" value="1"/>
</dbReference>
<dbReference type="SMART" id="SM00267">
    <property type="entry name" value="GGDEF"/>
    <property type="match status" value="1"/>
</dbReference>
<dbReference type="InterPro" id="IPR001610">
    <property type="entry name" value="PAC"/>
</dbReference>
<dbReference type="SUPFAM" id="SSF55073">
    <property type="entry name" value="Nucleotide cyclase"/>
    <property type="match status" value="1"/>
</dbReference>
<dbReference type="InterPro" id="IPR001633">
    <property type="entry name" value="EAL_dom"/>
</dbReference>
<proteinExistence type="predicted"/>
<dbReference type="RefSeq" id="WP_036716683.1">
    <property type="nucleotide sequence ID" value="NZ_JRKS01000004.1"/>
</dbReference>
<organism evidence="4 5">
    <name type="scientific">Paracoccus sphaerophysae</name>
    <dbReference type="NCBI Taxonomy" id="690417"/>
    <lineage>
        <taxon>Bacteria</taxon>
        <taxon>Pseudomonadati</taxon>
        <taxon>Pseudomonadota</taxon>
        <taxon>Alphaproteobacteria</taxon>
        <taxon>Rhodobacterales</taxon>
        <taxon>Paracoccaceae</taxon>
        <taxon>Paracoccus</taxon>
    </lineage>
</organism>
<feature type="domain" description="EAL" evidence="2">
    <location>
        <begin position="317"/>
        <end position="559"/>
    </location>
</feature>
<evidence type="ECO:0000259" key="2">
    <source>
        <dbReference type="PROSITE" id="PS50883"/>
    </source>
</evidence>
<name>A0A099FGI3_9RHOB</name>
<gene>
    <name evidence="4" type="ORF">IC63_02825</name>
</gene>
<dbReference type="SMART" id="SM00052">
    <property type="entry name" value="EAL"/>
    <property type="match status" value="1"/>
</dbReference>
<dbReference type="PANTHER" id="PTHR44757">
    <property type="entry name" value="DIGUANYLATE CYCLASE DGCP"/>
    <property type="match status" value="1"/>
</dbReference>
<reference evidence="4 5" key="1">
    <citation type="submission" date="2014-09" db="EMBL/GenBank/DDBJ databases">
        <authorList>
            <person name="McGinnis J.M."/>
            <person name="Wolfgang W.J."/>
        </authorList>
    </citation>
    <scope>NUCLEOTIDE SEQUENCE [LARGE SCALE GENOMIC DNA]</scope>
    <source>
        <strain evidence="4 5">HAMBI 3106</strain>
    </source>
</reference>
<dbReference type="EMBL" id="JRKS01000004">
    <property type="protein sequence ID" value="KGJ09172.1"/>
    <property type="molecule type" value="Genomic_DNA"/>
</dbReference>
<dbReference type="SMART" id="SM00086">
    <property type="entry name" value="PAC"/>
    <property type="match status" value="1"/>
</dbReference>
<accession>A0A099FGI3</accession>
<dbReference type="PROSITE" id="PS50887">
    <property type="entry name" value="GGDEF"/>
    <property type="match status" value="1"/>
</dbReference>
<dbReference type="Gene3D" id="3.30.450.20">
    <property type="entry name" value="PAS domain"/>
    <property type="match status" value="1"/>
</dbReference>
<dbReference type="Pfam" id="PF00990">
    <property type="entry name" value="GGDEF"/>
    <property type="match status" value="1"/>
</dbReference>